<gene>
    <name evidence="8" type="ORF">G6F51_000492</name>
</gene>
<evidence type="ECO:0000256" key="6">
    <source>
        <dbReference type="SAM" id="MobiDB-lite"/>
    </source>
</evidence>
<keyword evidence="5" id="KW-0539">Nucleus</keyword>
<evidence type="ECO:0000313" key="9">
    <source>
        <dbReference type="Proteomes" id="UP000717996"/>
    </source>
</evidence>
<dbReference type="PROSITE" id="PS00036">
    <property type="entry name" value="BZIP_BASIC"/>
    <property type="match status" value="1"/>
</dbReference>
<dbReference type="PANTHER" id="PTHR13044:SF14">
    <property type="entry name" value="CRYPTOCEPHAL, ISOFORM A"/>
    <property type="match status" value="1"/>
</dbReference>
<sequence>MSNIGFKYSSPIDSLNFDSIYENNIGTETDNDLALWTNAQFRYDTKSTQTETKLPTGTDTEYMTYEQLSSYLNPELHQQTIQYTPIIRDENTTLYPRDLNKKQMYQQPLLPKLSLNGLADSLTSPRSADNTVPAQKSNTPKPTVNKDKASIDEDKRKRNTAASARFRVKKKQKVQNMEKIVGEMTEKSEGLQKRACELEQEIKWLRGLLIQKESNQN</sequence>
<dbReference type="SUPFAM" id="SSF57959">
    <property type="entry name" value="Leucine zipper domain"/>
    <property type="match status" value="1"/>
</dbReference>
<keyword evidence="3" id="KW-0238">DNA-binding</keyword>
<protein>
    <recommendedName>
        <fullName evidence="7">BZIP domain-containing protein</fullName>
    </recommendedName>
</protein>
<dbReference type="InterPro" id="IPR004827">
    <property type="entry name" value="bZIP"/>
</dbReference>
<dbReference type="Pfam" id="PF07716">
    <property type="entry name" value="bZIP_2"/>
    <property type="match status" value="1"/>
</dbReference>
<reference evidence="8" key="1">
    <citation type="journal article" date="2020" name="Microb. Genom.">
        <title>Genetic diversity of clinical and environmental Mucorales isolates obtained from an investigation of mucormycosis cases among solid organ transplant recipients.</title>
        <authorList>
            <person name="Nguyen M.H."/>
            <person name="Kaul D."/>
            <person name="Muto C."/>
            <person name="Cheng S.J."/>
            <person name="Richter R.A."/>
            <person name="Bruno V.M."/>
            <person name="Liu G."/>
            <person name="Beyhan S."/>
            <person name="Sundermann A.J."/>
            <person name="Mounaud S."/>
            <person name="Pasculle A.W."/>
            <person name="Nierman W.C."/>
            <person name="Driscoll E."/>
            <person name="Cumbie R."/>
            <person name="Clancy C.J."/>
            <person name="Dupont C.L."/>
        </authorList>
    </citation>
    <scope>NUCLEOTIDE SEQUENCE</scope>
    <source>
        <strain evidence="8">GL16</strain>
    </source>
</reference>
<evidence type="ECO:0000256" key="5">
    <source>
        <dbReference type="ARBA" id="ARBA00023242"/>
    </source>
</evidence>
<dbReference type="Proteomes" id="UP000717996">
    <property type="component" value="Unassembled WGS sequence"/>
</dbReference>
<accession>A0A9P6YNZ9</accession>
<feature type="compositionally biased region" description="Basic and acidic residues" evidence="6">
    <location>
        <begin position="144"/>
        <end position="156"/>
    </location>
</feature>
<dbReference type="Gene3D" id="1.20.5.170">
    <property type="match status" value="1"/>
</dbReference>
<evidence type="ECO:0000256" key="1">
    <source>
        <dbReference type="ARBA" id="ARBA00004123"/>
    </source>
</evidence>
<evidence type="ECO:0000256" key="2">
    <source>
        <dbReference type="ARBA" id="ARBA00023015"/>
    </source>
</evidence>
<dbReference type="CDD" id="cd14705">
    <property type="entry name" value="bZIP_Zip1"/>
    <property type="match status" value="1"/>
</dbReference>
<feature type="region of interest" description="Disordered" evidence="6">
    <location>
        <begin position="117"/>
        <end position="166"/>
    </location>
</feature>
<dbReference type="GO" id="GO:0005634">
    <property type="term" value="C:nucleus"/>
    <property type="evidence" value="ECO:0007669"/>
    <property type="project" value="UniProtKB-SubCell"/>
</dbReference>
<dbReference type="OrthoDB" id="1939598at2759"/>
<evidence type="ECO:0000259" key="7">
    <source>
        <dbReference type="PROSITE" id="PS50217"/>
    </source>
</evidence>
<comment type="caution">
    <text evidence="8">The sequence shown here is derived from an EMBL/GenBank/DDBJ whole genome shotgun (WGS) entry which is preliminary data.</text>
</comment>
<dbReference type="GO" id="GO:0001228">
    <property type="term" value="F:DNA-binding transcription activator activity, RNA polymerase II-specific"/>
    <property type="evidence" value="ECO:0007669"/>
    <property type="project" value="TreeGrafter"/>
</dbReference>
<feature type="compositionally biased region" description="Polar residues" evidence="6">
    <location>
        <begin position="121"/>
        <end position="142"/>
    </location>
</feature>
<evidence type="ECO:0000256" key="4">
    <source>
        <dbReference type="ARBA" id="ARBA00023163"/>
    </source>
</evidence>
<dbReference type="InterPro" id="IPR046347">
    <property type="entry name" value="bZIP_sf"/>
</dbReference>
<proteinExistence type="predicted"/>
<dbReference type="PANTHER" id="PTHR13044">
    <property type="entry name" value="ACTIVATING TRANSCRIPTION FACTOR ATF 4/5"/>
    <property type="match status" value="1"/>
</dbReference>
<dbReference type="AlphaFoldDB" id="A0A9P6YNZ9"/>
<dbReference type="EMBL" id="JAANIT010000029">
    <property type="protein sequence ID" value="KAG1553603.1"/>
    <property type="molecule type" value="Genomic_DNA"/>
</dbReference>
<organism evidence="8 9">
    <name type="scientific">Rhizopus oryzae</name>
    <name type="common">Mucormycosis agent</name>
    <name type="synonym">Rhizopus arrhizus var. delemar</name>
    <dbReference type="NCBI Taxonomy" id="64495"/>
    <lineage>
        <taxon>Eukaryota</taxon>
        <taxon>Fungi</taxon>
        <taxon>Fungi incertae sedis</taxon>
        <taxon>Mucoromycota</taxon>
        <taxon>Mucoromycotina</taxon>
        <taxon>Mucoromycetes</taxon>
        <taxon>Mucorales</taxon>
        <taxon>Mucorineae</taxon>
        <taxon>Rhizopodaceae</taxon>
        <taxon>Rhizopus</taxon>
    </lineage>
</organism>
<dbReference type="GO" id="GO:0000977">
    <property type="term" value="F:RNA polymerase II transcription regulatory region sequence-specific DNA binding"/>
    <property type="evidence" value="ECO:0007669"/>
    <property type="project" value="TreeGrafter"/>
</dbReference>
<name>A0A9P6YNZ9_RHIOR</name>
<keyword evidence="2" id="KW-0805">Transcription regulation</keyword>
<evidence type="ECO:0000313" key="8">
    <source>
        <dbReference type="EMBL" id="KAG1553603.1"/>
    </source>
</evidence>
<feature type="domain" description="BZIP" evidence="7">
    <location>
        <begin position="153"/>
        <end position="212"/>
    </location>
</feature>
<dbReference type="SMART" id="SM00338">
    <property type="entry name" value="BRLZ"/>
    <property type="match status" value="1"/>
</dbReference>
<comment type="subcellular location">
    <subcellularLocation>
        <location evidence="1">Nucleus</location>
    </subcellularLocation>
</comment>
<keyword evidence="4" id="KW-0804">Transcription</keyword>
<evidence type="ECO:0000256" key="3">
    <source>
        <dbReference type="ARBA" id="ARBA00023125"/>
    </source>
</evidence>
<dbReference type="PROSITE" id="PS50217">
    <property type="entry name" value="BZIP"/>
    <property type="match status" value="1"/>
</dbReference>